<evidence type="ECO:0000313" key="2">
    <source>
        <dbReference type="EMBL" id="MBU3852201.1"/>
    </source>
</evidence>
<dbReference type="PROSITE" id="PS51782">
    <property type="entry name" value="LYSM"/>
    <property type="match status" value="1"/>
</dbReference>
<accession>A0A948TKH0</accession>
<evidence type="ECO:0000259" key="1">
    <source>
        <dbReference type="PROSITE" id="PS51782"/>
    </source>
</evidence>
<sequence>MLRNNFIKKAGLIVITTSAMLLTPMLNKVTKADAATINWHANTPEMITALNNNGTYTIKNGDTLWAIGMHYNIKPDIIAQANNINDPHHLPVGLVLQLQITNRNQAVLITNNQHTTHYQYLNNNDKINQNMPFTNGTHTQITTTKQTTITKHAPTEFKPQQMTPAQINQYISNEARQADGGLVNSYRIKRIDNDRYFVYDANDPNSEPLWVVNAHTGAMLKA</sequence>
<dbReference type="AlphaFoldDB" id="A0A948TKH0"/>
<reference evidence="2" key="2">
    <citation type="submission" date="2021-04" db="EMBL/GenBank/DDBJ databases">
        <authorList>
            <person name="Gilroy R."/>
        </authorList>
    </citation>
    <scope>NUCLEOTIDE SEQUENCE</scope>
    <source>
        <strain evidence="2">F6-6636</strain>
    </source>
</reference>
<dbReference type="InterPro" id="IPR018392">
    <property type="entry name" value="LysM"/>
</dbReference>
<dbReference type="SUPFAM" id="SSF54106">
    <property type="entry name" value="LysM domain"/>
    <property type="match status" value="1"/>
</dbReference>
<gene>
    <name evidence="2" type="ORF">H9901_05840</name>
</gene>
<dbReference type="Pfam" id="PF01476">
    <property type="entry name" value="LysM"/>
    <property type="match status" value="1"/>
</dbReference>
<dbReference type="Proteomes" id="UP000777303">
    <property type="component" value="Unassembled WGS sequence"/>
</dbReference>
<evidence type="ECO:0000313" key="3">
    <source>
        <dbReference type="Proteomes" id="UP000777303"/>
    </source>
</evidence>
<dbReference type="InterPro" id="IPR036779">
    <property type="entry name" value="LysM_dom_sf"/>
</dbReference>
<reference evidence="2" key="1">
    <citation type="journal article" date="2021" name="PeerJ">
        <title>Extensive microbial diversity within the chicken gut microbiome revealed by metagenomics and culture.</title>
        <authorList>
            <person name="Gilroy R."/>
            <person name="Ravi A."/>
            <person name="Getino M."/>
            <person name="Pursley I."/>
            <person name="Horton D.L."/>
            <person name="Alikhan N.F."/>
            <person name="Baker D."/>
            <person name="Gharbi K."/>
            <person name="Hall N."/>
            <person name="Watson M."/>
            <person name="Adriaenssens E.M."/>
            <person name="Foster-Nyarko E."/>
            <person name="Jarju S."/>
            <person name="Secka A."/>
            <person name="Antonio M."/>
            <person name="Oren A."/>
            <person name="Chaudhuri R.R."/>
            <person name="La Ragione R."/>
            <person name="Hildebrand F."/>
            <person name="Pallen M.J."/>
        </authorList>
    </citation>
    <scope>NUCLEOTIDE SEQUENCE</scope>
    <source>
        <strain evidence="2">F6-6636</strain>
    </source>
</reference>
<organism evidence="2 3">
    <name type="scientific">Candidatus Paralactobacillus gallistercoris</name>
    <dbReference type="NCBI Taxonomy" id="2838724"/>
    <lineage>
        <taxon>Bacteria</taxon>
        <taxon>Bacillati</taxon>
        <taxon>Bacillota</taxon>
        <taxon>Bacilli</taxon>
        <taxon>Lactobacillales</taxon>
        <taxon>Lactobacillaceae</taxon>
        <taxon>Lactobacillus</taxon>
    </lineage>
</organism>
<dbReference type="SMART" id="SM00257">
    <property type="entry name" value="LysM"/>
    <property type="match status" value="1"/>
</dbReference>
<dbReference type="EMBL" id="JAHLFS010000068">
    <property type="protein sequence ID" value="MBU3852201.1"/>
    <property type="molecule type" value="Genomic_DNA"/>
</dbReference>
<proteinExistence type="predicted"/>
<feature type="domain" description="LysM" evidence="1">
    <location>
        <begin position="54"/>
        <end position="98"/>
    </location>
</feature>
<name>A0A948TKH0_9LACO</name>
<dbReference type="CDD" id="cd00118">
    <property type="entry name" value="LysM"/>
    <property type="match status" value="1"/>
</dbReference>
<dbReference type="Gene3D" id="3.10.350.10">
    <property type="entry name" value="LysM domain"/>
    <property type="match status" value="1"/>
</dbReference>
<comment type="caution">
    <text evidence="2">The sequence shown here is derived from an EMBL/GenBank/DDBJ whole genome shotgun (WGS) entry which is preliminary data.</text>
</comment>
<protein>
    <submittedName>
        <fullName evidence="2">LysM peptidoglycan-binding domain-containing protein</fullName>
    </submittedName>
</protein>